<feature type="chain" id="PRO_5034648453" description="Ig-like domain-containing protein" evidence="8">
    <location>
        <begin position="20"/>
        <end position="351"/>
    </location>
</feature>
<dbReference type="CDD" id="cd00099">
    <property type="entry name" value="IgV"/>
    <property type="match status" value="1"/>
</dbReference>
<accession>A0A8C7XG95</accession>
<dbReference type="SMART" id="SM00409">
    <property type="entry name" value="IG"/>
    <property type="match status" value="2"/>
</dbReference>
<evidence type="ECO:0000256" key="8">
    <source>
        <dbReference type="SAM" id="SignalP"/>
    </source>
</evidence>
<feature type="signal peptide" evidence="8">
    <location>
        <begin position="1"/>
        <end position="19"/>
    </location>
</feature>
<dbReference type="AlphaFoldDB" id="A0A8C7XG95"/>
<dbReference type="Gene3D" id="2.60.40.10">
    <property type="entry name" value="Immunoglobulins"/>
    <property type="match status" value="2"/>
</dbReference>
<protein>
    <recommendedName>
        <fullName evidence="9">Ig-like domain-containing protein</fullName>
    </recommendedName>
</protein>
<evidence type="ECO:0000259" key="9">
    <source>
        <dbReference type="PROSITE" id="PS50835"/>
    </source>
</evidence>
<dbReference type="GO" id="GO:0009617">
    <property type="term" value="P:response to bacterium"/>
    <property type="evidence" value="ECO:0007669"/>
    <property type="project" value="TreeGrafter"/>
</dbReference>
<keyword evidence="2" id="KW-1003">Cell membrane</keyword>
<evidence type="ECO:0000313" key="11">
    <source>
        <dbReference type="Proteomes" id="UP000694383"/>
    </source>
</evidence>
<keyword evidence="11" id="KW-1185">Reference proteome</keyword>
<dbReference type="Ensembl" id="ENSOSIT00000013782.1">
    <property type="protein sequence ID" value="ENSOSIP00000013014.1"/>
    <property type="gene ID" value="ENSOSIG00000007533.1"/>
</dbReference>
<feature type="domain" description="Ig-like" evidence="9">
    <location>
        <begin position="141"/>
        <end position="222"/>
    </location>
</feature>
<dbReference type="InterPro" id="IPR013783">
    <property type="entry name" value="Ig-like_fold"/>
</dbReference>
<evidence type="ECO:0000256" key="4">
    <source>
        <dbReference type="ARBA" id="ARBA00022859"/>
    </source>
</evidence>
<reference evidence="10" key="1">
    <citation type="submission" date="2025-08" db="UniProtKB">
        <authorList>
            <consortium name="Ensembl"/>
        </authorList>
    </citation>
    <scope>IDENTIFICATION</scope>
</reference>
<dbReference type="InterPro" id="IPR003598">
    <property type="entry name" value="Ig_sub2"/>
</dbReference>
<evidence type="ECO:0000256" key="3">
    <source>
        <dbReference type="ARBA" id="ARBA00022729"/>
    </source>
</evidence>
<evidence type="ECO:0000313" key="10">
    <source>
        <dbReference type="Ensembl" id="ENSOSIP00000013014.1"/>
    </source>
</evidence>
<keyword evidence="6" id="KW-1015">Disulfide bond</keyword>
<dbReference type="PANTHER" id="PTHR19433">
    <property type="entry name" value="T-CELL RECEPTOR ALPHA CHAIN V REGION-RELATED"/>
    <property type="match status" value="1"/>
</dbReference>
<evidence type="ECO:0000256" key="1">
    <source>
        <dbReference type="ARBA" id="ARBA00004236"/>
    </source>
</evidence>
<dbReference type="GO" id="GO:0002376">
    <property type="term" value="P:immune system process"/>
    <property type="evidence" value="ECO:0007669"/>
    <property type="project" value="UniProtKB-KW"/>
</dbReference>
<evidence type="ECO:0000256" key="2">
    <source>
        <dbReference type="ARBA" id="ARBA00022475"/>
    </source>
</evidence>
<name>A0A8C7XG95_9TELE</name>
<dbReference type="GeneTree" id="ENSGT01030000234530"/>
<dbReference type="SMART" id="SM00408">
    <property type="entry name" value="IGc2"/>
    <property type="match status" value="1"/>
</dbReference>
<dbReference type="InterPro" id="IPR036179">
    <property type="entry name" value="Ig-like_dom_sf"/>
</dbReference>
<comment type="subcellular location">
    <subcellularLocation>
        <location evidence="1">Cell membrane</location>
    </subcellularLocation>
</comment>
<dbReference type="InterPro" id="IPR003599">
    <property type="entry name" value="Ig_sub"/>
</dbReference>
<dbReference type="InterPro" id="IPR007110">
    <property type="entry name" value="Ig-like_dom"/>
</dbReference>
<feature type="domain" description="Ig-like" evidence="9">
    <location>
        <begin position="23"/>
        <end position="111"/>
    </location>
</feature>
<reference evidence="10" key="2">
    <citation type="submission" date="2025-09" db="UniProtKB">
        <authorList>
            <consortium name="Ensembl"/>
        </authorList>
    </citation>
    <scope>IDENTIFICATION</scope>
</reference>
<keyword evidence="3 8" id="KW-0732">Signal</keyword>
<dbReference type="InterPro" id="IPR013106">
    <property type="entry name" value="Ig_V-set"/>
</dbReference>
<dbReference type="Pfam" id="PF07686">
    <property type="entry name" value="V-set"/>
    <property type="match status" value="1"/>
</dbReference>
<keyword evidence="7" id="KW-0325">Glycoprotein</keyword>
<evidence type="ECO:0000256" key="5">
    <source>
        <dbReference type="ARBA" id="ARBA00023136"/>
    </source>
</evidence>
<evidence type="ECO:0000256" key="7">
    <source>
        <dbReference type="ARBA" id="ARBA00023180"/>
    </source>
</evidence>
<keyword evidence="4" id="KW-0391">Immunity</keyword>
<dbReference type="GO" id="GO:0005886">
    <property type="term" value="C:plasma membrane"/>
    <property type="evidence" value="ECO:0007669"/>
    <property type="project" value="UniProtKB-SubCell"/>
</dbReference>
<proteinExistence type="predicted"/>
<evidence type="ECO:0000256" key="6">
    <source>
        <dbReference type="ARBA" id="ARBA00023157"/>
    </source>
</evidence>
<dbReference type="PROSITE" id="PS50835">
    <property type="entry name" value="IG_LIKE"/>
    <property type="match status" value="2"/>
</dbReference>
<sequence length="351" mass="39294">MIRGLATFILLGAVFVIETLELPEEIPLIEAELGDNVTFTCSSQDFDQALMYWYKFQYGYMIHTILKSSFGKFNQHFDNSRIYAVKKNDDKLILTIKNVSKEDEASYFCQAGSSYNMEFINGIHLFVKGPKNELKSGSVKPSPKLELVLLGDTVNLQCSVLSEKNLCARERRVYWYKAGSKSYADILHATSPSCDDQEGRCVYNLSKTIQTYSDCGVYTCAVVSCGEIMFGEGTKVQMAQDMLCTNAKQHISIFGTLLACSILANIALCLARKRQNGVFGLCKGDVTSSSQAEQLRSAEDQPNHGGLGESEMCYAALDFTPGQLRRPKITENPAEDYIYSQTIFKRRVREE</sequence>
<dbReference type="InterPro" id="IPR052051">
    <property type="entry name" value="TCR_complex_component"/>
</dbReference>
<dbReference type="PANTHER" id="PTHR19433:SF127">
    <property type="entry name" value="NITR9"/>
    <property type="match status" value="1"/>
</dbReference>
<dbReference type="SUPFAM" id="SSF48726">
    <property type="entry name" value="Immunoglobulin"/>
    <property type="match status" value="2"/>
</dbReference>
<keyword evidence="5" id="KW-0472">Membrane</keyword>
<organism evidence="10 11">
    <name type="scientific">Oryzias sinensis</name>
    <name type="common">Chinese medaka</name>
    <dbReference type="NCBI Taxonomy" id="183150"/>
    <lineage>
        <taxon>Eukaryota</taxon>
        <taxon>Metazoa</taxon>
        <taxon>Chordata</taxon>
        <taxon>Craniata</taxon>
        <taxon>Vertebrata</taxon>
        <taxon>Euteleostomi</taxon>
        <taxon>Actinopterygii</taxon>
        <taxon>Neopterygii</taxon>
        <taxon>Teleostei</taxon>
        <taxon>Neoteleostei</taxon>
        <taxon>Acanthomorphata</taxon>
        <taxon>Ovalentaria</taxon>
        <taxon>Atherinomorphae</taxon>
        <taxon>Beloniformes</taxon>
        <taxon>Adrianichthyidae</taxon>
        <taxon>Oryziinae</taxon>
        <taxon>Oryzias</taxon>
    </lineage>
</organism>
<dbReference type="Proteomes" id="UP000694383">
    <property type="component" value="Unplaced"/>
</dbReference>